<evidence type="ECO:0000256" key="1">
    <source>
        <dbReference type="SAM" id="MobiDB-lite"/>
    </source>
</evidence>
<proteinExistence type="predicted"/>
<comment type="caution">
    <text evidence="2">The sequence shown here is derived from an EMBL/GenBank/DDBJ whole genome shotgun (WGS) entry which is preliminary data.</text>
</comment>
<feature type="compositionally biased region" description="Low complexity" evidence="1">
    <location>
        <begin position="336"/>
        <end position="345"/>
    </location>
</feature>
<protein>
    <submittedName>
        <fullName evidence="2">Uncharacterized protein</fullName>
    </submittedName>
</protein>
<sequence>MSASTALHSWQNLSDDILRQVFSWTHPLAGASRAPVGSDTLHRLGQSMQSSLWVCRHWRQASEPMQHSTALVHVSVHLVATSTSAATTTATSNVGLILANPRGIRWTRALVVCVGGPVPSPAALLAALRASGMLGAVWSSVHTLRFTVERPTGFAQEHVTAHQLAAAAHTEDVARLNTQIAQALPALRHIDYTDFYSAAAYRAFPLTQLLRERTAAGGMLQSVRVFADTAPRWPDECVLSVPVVHMHVVDTPRAPRRPPRMAADSLVELTLTSLAAGRLWESFVPSRAASGSEGGSGVLEFACLRSLTLLFFWRYSQGHRRRLRPRPRGAPLEAVSSEAESGSDSASDEDSEGAEDEDGGELAPAGYTRSSAYGRPMFPRLERLGIHRFPGALHRLLSVFNASPVRALVLAGLLSEIHAADIAACTQFERLGSLDLRLIGHRASEAEVGEFELTVDRVARLGQLRSLALSIEPFAHVPLPLAALPNPPDFAHSLRLLRLSPVHDVNAALPPLLHLLPSLLELHVSVVVQSTIPGTSSGPHFRSLAALLQDLRSSGNGSGSSGSTGALLKPASLSVRRVVVEIETPQNLLEAFGVRECAAARDVAVRGVLRGLLCRMPAVQVLRVSEECVGEMRKSVRALVSAGIVALNAPALDHLETMVIRPLE</sequence>
<organism evidence="2 3">
    <name type="scientific">Coemansia erecta</name>
    <dbReference type="NCBI Taxonomy" id="147472"/>
    <lineage>
        <taxon>Eukaryota</taxon>
        <taxon>Fungi</taxon>
        <taxon>Fungi incertae sedis</taxon>
        <taxon>Zoopagomycota</taxon>
        <taxon>Kickxellomycotina</taxon>
        <taxon>Kickxellomycetes</taxon>
        <taxon>Kickxellales</taxon>
        <taxon>Kickxellaceae</taxon>
        <taxon>Coemansia</taxon>
    </lineage>
</organism>
<accession>A0A9W7XX01</accession>
<feature type="compositionally biased region" description="Acidic residues" evidence="1">
    <location>
        <begin position="346"/>
        <end position="360"/>
    </location>
</feature>
<dbReference type="EMBL" id="JANBOJ010000107">
    <property type="protein sequence ID" value="KAJ1722534.1"/>
    <property type="molecule type" value="Genomic_DNA"/>
</dbReference>
<feature type="region of interest" description="Disordered" evidence="1">
    <location>
        <begin position="322"/>
        <end position="368"/>
    </location>
</feature>
<keyword evidence="3" id="KW-1185">Reference proteome</keyword>
<name>A0A9W7XX01_9FUNG</name>
<dbReference type="OrthoDB" id="5569077at2759"/>
<evidence type="ECO:0000313" key="3">
    <source>
        <dbReference type="Proteomes" id="UP001149813"/>
    </source>
</evidence>
<dbReference type="Proteomes" id="UP001149813">
    <property type="component" value="Unassembled WGS sequence"/>
</dbReference>
<reference evidence="2" key="1">
    <citation type="submission" date="2022-07" db="EMBL/GenBank/DDBJ databases">
        <title>Phylogenomic reconstructions and comparative analyses of Kickxellomycotina fungi.</title>
        <authorList>
            <person name="Reynolds N.K."/>
            <person name="Stajich J.E."/>
            <person name="Barry K."/>
            <person name="Grigoriev I.V."/>
            <person name="Crous P."/>
            <person name="Smith M.E."/>
        </authorList>
    </citation>
    <scope>NUCLEOTIDE SEQUENCE</scope>
    <source>
        <strain evidence="2">NBRC 32514</strain>
    </source>
</reference>
<evidence type="ECO:0000313" key="2">
    <source>
        <dbReference type="EMBL" id="KAJ1722534.1"/>
    </source>
</evidence>
<dbReference type="AlphaFoldDB" id="A0A9W7XX01"/>
<gene>
    <name evidence="2" type="ORF">LPJ53_003062</name>
</gene>